<feature type="transmembrane region" description="Helical" evidence="2">
    <location>
        <begin position="12"/>
        <end position="32"/>
    </location>
</feature>
<accession>A0ABR7T793</accession>
<keyword evidence="2" id="KW-1133">Transmembrane helix</keyword>
<evidence type="ECO:0000313" key="4">
    <source>
        <dbReference type="Proteomes" id="UP000617402"/>
    </source>
</evidence>
<reference evidence="3 4" key="1">
    <citation type="submission" date="2020-07" db="EMBL/GenBank/DDBJ databases">
        <title>Draft whole-genome sequence of Heliobacterium chlorum DSM 3682, type strain.</title>
        <authorList>
            <person name="Kyndt J.A."/>
            <person name="Meyer T.E."/>
            <person name="Imhoff J.F."/>
        </authorList>
    </citation>
    <scope>NUCLEOTIDE SEQUENCE [LARGE SCALE GENOMIC DNA]</scope>
    <source>
        <strain evidence="3 4">DSM 3682</strain>
    </source>
</reference>
<sequence>LFYSLRLVRLFVISLAAIFGFYGVLLGLIGLLSHLVSLKSLGVPFLSPISPYNSKGESVLVRTRSYLLHRRPPYLRPLDPKKQSFISRPWSPDTPRELFILAKERSSSQRKEPL</sequence>
<feature type="non-terminal residue" evidence="3">
    <location>
        <position position="1"/>
    </location>
</feature>
<proteinExistence type="predicted"/>
<keyword evidence="1 2" id="KW-0472">Membrane</keyword>
<keyword evidence="4" id="KW-1185">Reference proteome</keyword>
<dbReference type="Proteomes" id="UP000617402">
    <property type="component" value="Unassembled WGS sequence"/>
</dbReference>
<organism evidence="3 4">
    <name type="scientific">Heliobacterium chlorum</name>
    <dbReference type="NCBI Taxonomy" id="2698"/>
    <lineage>
        <taxon>Bacteria</taxon>
        <taxon>Bacillati</taxon>
        <taxon>Bacillota</taxon>
        <taxon>Clostridia</taxon>
        <taxon>Eubacteriales</taxon>
        <taxon>Heliobacteriaceae</taxon>
        <taxon>Heliobacterium</taxon>
    </lineage>
</organism>
<evidence type="ECO:0000256" key="2">
    <source>
        <dbReference type="SAM" id="Phobius"/>
    </source>
</evidence>
<comment type="caution">
    <text evidence="3">The sequence shown here is derived from an EMBL/GenBank/DDBJ whole genome shotgun (WGS) entry which is preliminary data.</text>
</comment>
<dbReference type="Pfam" id="PF03323">
    <property type="entry name" value="GerA"/>
    <property type="match status" value="1"/>
</dbReference>
<name>A0ABR7T793_HELCL</name>
<protein>
    <submittedName>
        <fullName evidence="3">Spore germination protein</fullName>
    </submittedName>
</protein>
<dbReference type="EMBL" id="JACVHF010000058">
    <property type="protein sequence ID" value="MBC9786635.1"/>
    <property type="molecule type" value="Genomic_DNA"/>
</dbReference>
<evidence type="ECO:0000256" key="1">
    <source>
        <dbReference type="ARBA" id="ARBA00023136"/>
    </source>
</evidence>
<dbReference type="InterPro" id="IPR004995">
    <property type="entry name" value="Spore_Ger"/>
</dbReference>
<gene>
    <name evidence="3" type="ORF">H1S01_19515</name>
</gene>
<evidence type="ECO:0000313" key="3">
    <source>
        <dbReference type="EMBL" id="MBC9786635.1"/>
    </source>
</evidence>
<keyword evidence="2" id="KW-0812">Transmembrane</keyword>